<dbReference type="InterPro" id="IPR039426">
    <property type="entry name" value="TonB-dep_rcpt-like"/>
</dbReference>
<evidence type="ECO:0000256" key="7">
    <source>
        <dbReference type="ARBA" id="ARBA00023077"/>
    </source>
</evidence>
<accession>A0A3B0S8L8</accession>
<evidence type="ECO:0000256" key="3">
    <source>
        <dbReference type="ARBA" id="ARBA00022496"/>
    </source>
</evidence>
<reference evidence="11" key="1">
    <citation type="submission" date="2018-06" db="EMBL/GenBank/DDBJ databases">
        <authorList>
            <person name="Zhirakovskaya E."/>
        </authorList>
    </citation>
    <scope>NUCLEOTIDE SEQUENCE</scope>
</reference>
<keyword evidence="3" id="KW-0410">Iron transport</keyword>
<keyword evidence="11" id="KW-0675">Receptor</keyword>
<keyword evidence="4" id="KW-0812">Transmembrane</keyword>
<dbReference type="PANTHER" id="PTHR32552:SF81">
    <property type="entry name" value="TONB-DEPENDENT OUTER MEMBRANE RECEPTOR"/>
    <property type="match status" value="1"/>
</dbReference>
<dbReference type="SUPFAM" id="SSF56935">
    <property type="entry name" value="Porins"/>
    <property type="match status" value="1"/>
</dbReference>
<keyword evidence="7" id="KW-0798">TonB box</keyword>
<evidence type="ECO:0000259" key="10">
    <source>
        <dbReference type="Pfam" id="PF07715"/>
    </source>
</evidence>
<dbReference type="AlphaFoldDB" id="A0A3B0S8L8"/>
<proteinExistence type="predicted"/>
<comment type="subcellular location">
    <subcellularLocation>
        <location evidence="1">Cell outer membrane</location>
        <topology evidence="1">Multi-pass membrane protein</topology>
    </subcellularLocation>
</comment>
<keyword evidence="5" id="KW-0408">Iron</keyword>
<dbReference type="InterPro" id="IPR012910">
    <property type="entry name" value="Plug_dom"/>
</dbReference>
<gene>
    <name evidence="11" type="ORF">MNBD_ALPHA06-1962</name>
</gene>
<dbReference type="EMBL" id="UOEE01000126">
    <property type="protein sequence ID" value="VAV91525.1"/>
    <property type="molecule type" value="Genomic_DNA"/>
</dbReference>
<dbReference type="PROSITE" id="PS52016">
    <property type="entry name" value="TONB_DEPENDENT_REC_3"/>
    <property type="match status" value="1"/>
</dbReference>
<keyword evidence="2" id="KW-0813">Transport</keyword>
<evidence type="ECO:0000256" key="1">
    <source>
        <dbReference type="ARBA" id="ARBA00004571"/>
    </source>
</evidence>
<evidence type="ECO:0000256" key="8">
    <source>
        <dbReference type="ARBA" id="ARBA00023136"/>
    </source>
</evidence>
<evidence type="ECO:0000256" key="6">
    <source>
        <dbReference type="ARBA" id="ARBA00023065"/>
    </source>
</evidence>
<evidence type="ECO:0000256" key="4">
    <source>
        <dbReference type="ARBA" id="ARBA00022692"/>
    </source>
</evidence>
<dbReference type="GO" id="GO:0006826">
    <property type="term" value="P:iron ion transport"/>
    <property type="evidence" value="ECO:0007669"/>
    <property type="project" value="UniProtKB-KW"/>
</dbReference>
<dbReference type="InterPro" id="IPR036942">
    <property type="entry name" value="Beta-barrel_TonB_sf"/>
</dbReference>
<dbReference type="GO" id="GO:0009279">
    <property type="term" value="C:cell outer membrane"/>
    <property type="evidence" value="ECO:0007669"/>
    <property type="project" value="UniProtKB-SubCell"/>
</dbReference>
<keyword evidence="6" id="KW-0406">Ion transport</keyword>
<organism evidence="11">
    <name type="scientific">hydrothermal vent metagenome</name>
    <dbReference type="NCBI Taxonomy" id="652676"/>
    <lineage>
        <taxon>unclassified sequences</taxon>
        <taxon>metagenomes</taxon>
        <taxon>ecological metagenomes</taxon>
    </lineage>
</organism>
<dbReference type="Pfam" id="PF07715">
    <property type="entry name" value="Plug"/>
    <property type="match status" value="1"/>
</dbReference>
<dbReference type="Gene3D" id="2.40.170.20">
    <property type="entry name" value="TonB-dependent receptor, beta-barrel domain"/>
    <property type="match status" value="1"/>
</dbReference>
<keyword evidence="8" id="KW-0472">Membrane</keyword>
<feature type="domain" description="TonB-dependent receptor plug" evidence="10">
    <location>
        <begin position="43"/>
        <end position="151"/>
    </location>
</feature>
<dbReference type="PANTHER" id="PTHR32552">
    <property type="entry name" value="FERRICHROME IRON RECEPTOR-RELATED"/>
    <property type="match status" value="1"/>
</dbReference>
<evidence type="ECO:0000256" key="5">
    <source>
        <dbReference type="ARBA" id="ARBA00023004"/>
    </source>
</evidence>
<evidence type="ECO:0000256" key="2">
    <source>
        <dbReference type="ARBA" id="ARBA00022448"/>
    </source>
</evidence>
<protein>
    <submittedName>
        <fullName evidence="11">TonB-dependent receptor</fullName>
    </submittedName>
</protein>
<evidence type="ECO:0000256" key="9">
    <source>
        <dbReference type="ARBA" id="ARBA00023237"/>
    </source>
</evidence>
<name>A0A3B0S8L8_9ZZZZ</name>
<feature type="non-terminal residue" evidence="11">
    <location>
        <position position="363"/>
    </location>
</feature>
<sequence length="363" mass="39479">MSFLNRRFLASTAILGAMVLPNTAFAQLADEIIVTATKREKTLQDTPIAVTAVSDEDIKMSQIRDMRDMPLLATSLTVDQRSTSSQTVFTIRGIGTSGDNAGLEPSVGVFVDGVYRSRQAASIGDFPTVQRVEILRGPQSSIYGKNTPAGVVSIITKKPEYELGYDLEGTYGNYDSLILKGTVTGPVGNNDTAAFRLSGNINKRDGFLTNLADGRDVNTRDRWALRGQFLYEPNDNVSVRIIGDFAKIDEECCAAPFTINNPTNAAALIAIGATVLPQDPFSRNISFDGDLRTVQETAGLSMQVDIDLGKAVFTSISAVRTLDEVNDLDADFVDLNLTDIRQRRDVYSTYTQEFRLTSTGSNA</sequence>
<evidence type="ECO:0000313" key="11">
    <source>
        <dbReference type="EMBL" id="VAV91525.1"/>
    </source>
</evidence>
<keyword evidence="9" id="KW-0998">Cell outer membrane</keyword>